<sequence>MSCTGTILTADESDVDEQTAVGLRAVPHLVRLLTPGMVEARHRFSDGYESLKPEDAADAVGFVVGSPRQVDIGHAEILPTFRVPRG</sequence>
<evidence type="ECO:0000313" key="1">
    <source>
        <dbReference type="EMBL" id="GAA3707835.1"/>
    </source>
</evidence>
<protein>
    <recommendedName>
        <fullName evidence="3">Short-chain dehydrogenase</fullName>
    </recommendedName>
</protein>
<dbReference type="RefSeq" id="WP_345639942.1">
    <property type="nucleotide sequence ID" value="NZ_BAABEP010000001.1"/>
</dbReference>
<reference evidence="2" key="1">
    <citation type="journal article" date="2019" name="Int. J. Syst. Evol. Microbiol.">
        <title>The Global Catalogue of Microorganisms (GCM) 10K type strain sequencing project: providing services to taxonomists for standard genome sequencing and annotation.</title>
        <authorList>
            <consortium name="The Broad Institute Genomics Platform"/>
            <consortium name="The Broad Institute Genome Sequencing Center for Infectious Disease"/>
            <person name="Wu L."/>
            <person name="Ma J."/>
        </authorList>
    </citation>
    <scope>NUCLEOTIDE SEQUENCE [LARGE SCALE GENOMIC DNA]</scope>
    <source>
        <strain evidence="2">JCM 30846</strain>
    </source>
</reference>
<dbReference type="EMBL" id="BAABEP010000001">
    <property type="protein sequence ID" value="GAA3707835.1"/>
    <property type="molecule type" value="Genomic_DNA"/>
</dbReference>
<proteinExistence type="predicted"/>
<organism evidence="1 2">
    <name type="scientific">Streptomyces tremellae</name>
    <dbReference type="NCBI Taxonomy" id="1124239"/>
    <lineage>
        <taxon>Bacteria</taxon>
        <taxon>Bacillati</taxon>
        <taxon>Actinomycetota</taxon>
        <taxon>Actinomycetes</taxon>
        <taxon>Kitasatosporales</taxon>
        <taxon>Streptomycetaceae</taxon>
        <taxon>Streptomyces</taxon>
    </lineage>
</organism>
<comment type="caution">
    <text evidence="1">The sequence shown here is derived from an EMBL/GenBank/DDBJ whole genome shotgun (WGS) entry which is preliminary data.</text>
</comment>
<evidence type="ECO:0008006" key="3">
    <source>
        <dbReference type="Google" id="ProtNLM"/>
    </source>
</evidence>
<evidence type="ECO:0000313" key="2">
    <source>
        <dbReference type="Proteomes" id="UP001499884"/>
    </source>
</evidence>
<accession>A0ABP7DQM9</accession>
<keyword evidence="2" id="KW-1185">Reference proteome</keyword>
<gene>
    <name evidence="1" type="ORF">GCM10023082_02360</name>
</gene>
<name>A0ABP7DQM9_9ACTN</name>
<dbReference type="Proteomes" id="UP001499884">
    <property type="component" value="Unassembled WGS sequence"/>
</dbReference>